<evidence type="ECO:0000313" key="1">
    <source>
        <dbReference type="EMBL" id="GEB51112.1"/>
    </source>
</evidence>
<dbReference type="OrthoDB" id="5190473at2"/>
<dbReference type="Proteomes" id="UP000319210">
    <property type="component" value="Unassembled WGS sequence"/>
</dbReference>
<evidence type="ECO:0000313" key="2">
    <source>
        <dbReference type="Proteomes" id="UP000319210"/>
    </source>
</evidence>
<dbReference type="RefSeq" id="WP_030882334.1">
    <property type="nucleotide sequence ID" value="NZ_BJMM01000018.1"/>
</dbReference>
<dbReference type="SUPFAM" id="SSF51182">
    <property type="entry name" value="RmlC-like cupins"/>
    <property type="match status" value="1"/>
</dbReference>
<protein>
    <recommendedName>
        <fullName evidence="3">Cupin</fullName>
    </recommendedName>
</protein>
<accession>A0A4Y3R0T9</accession>
<dbReference type="Gene3D" id="2.60.120.10">
    <property type="entry name" value="Jelly Rolls"/>
    <property type="match status" value="1"/>
</dbReference>
<evidence type="ECO:0008006" key="3">
    <source>
        <dbReference type="Google" id="ProtNLM"/>
    </source>
</evidence>
<gene>
    <name evidence="1" type="ORF">SCA03_36630</name>
</gene>
<sequence>MDDVTALAAEHMALARNDPHGRSAHLFLHDGPLRQSVIALTEGSELNEHNTPPAASIHVLQGRIRLTEGSADQDIGAGQIQRVPPLRHGILALEDAVFLLTAVTETEPA</sequence>
<comment type="caution">
    <text evidence="1">The sequence shown here is derived from an EMBL/GenBank/DDBJ whole genome shotgun (WGS) entry which is preliminary data.</text>
</comment>
<dbReference type="EMBL" id="BJMM01000018">
    <property type="protein sequence ID" value="GEB51112.1"/>
    <property type="molecule type" value="Genomic_DNA"/>
</dbReference>
<reference evidence="1 2" key="1">
    <citation type="submission" date="2019-06" db="EMBL/GenBank/DDBJ databases">
        <title>Whole genome shotgun sequence of Streptomyces cacaoi subsp. cacaoi NBRC 12748.</title>
        <authorList>
            <person name="Hosoyama A."/>
            <person name="Uohara A."/>
            <person name="Ohji S."/>
            <person name="Ichikawa N."/>
        </authorList>
    </citation>
    <scope>NUCLEOTIDE SEQUENCE [LARGE SCALE GENOMIC DNA]</scope>
    <source>
        <strain evidence="1 2">NBRC 12748</strain>
    </source>
</reference>
<organism evidence="1 2">
    <name type="scientific">Streptomyces cacaoi</name>
    <dbReference type="NCBI Taxonomy" id="1898"/>
    <lineage>
        <taxon>Bacteria</taxon>
        <taxon>Bacillati</taxon>
        <taxon>Actinomycetota</taxon>
        <taxon>Actinomycetes</taxon>
        <taxon>Kitasatosporales</taxon>
        <taxon>Streptomycetaceae</taxon>
        <taxon>Streptomyces</taxon>
    </lineage>
</organism>
<dbReference type="AlphaFoldDB" id="A0A4Y3R0T9"/>
<proteinExistence type="predicted"/>
<name>A0A4Y3R0T9_STRCI</name>
<dbReference type="InterPro" id="IPR011051">
    <property type="entry name" value="RmlC_Cupin_sf"/>
</dbReference>
<dbReference type="InterPro" id="IPR014710">
    <property type="entry name" value="RmlC-like_jellyroll"/>
</dbReference>
<keyword evidence="2" id="KW-1185">Reference proteome</keyword>